<dbReference type="EMBL" id="HG994585">
    <property type="protein sequence ID" value="CAF2979372.1"/>
    <property type="molecule type" value="Genomic_DNA"/>
</dbReference>
<name>A0A7R8D5E6_LEPSM</name>
<dbReference type="AlphaFoldDB" id="A0A7R8D5E6"/>
<sequence length="287" mass="33380">MSNRTKISETYVDDLVNGFGDVFDDGKMLKPMKCDPSRWEYRIRSIESVRYQAEQVREVLLEVREIAADPMITVETQSLPKELGSYRFCICTGVWYDVLSKIQDVSKLIQSSSMQLGIAVDLLKKTKHFLTCYRKSGFAATKIKVKQICEEMSLEAELKQKRLRSSKRHFDYESLDESIQDALPITETTNFNLFVYTRICVYERFQSLEEVNNDFAVLYEFTNLGREDLLQNIALTKEVVYFPPFIIRHHDEHGNLGLPARKQAHRILPKLDDCFTNLNHPPHYSGF</sequence>
<dbReference type="Proteomes" id="UP000675881">
    <property type="component" value="Chromosome 6"/>
</dbReference>
<reference evidence="1" key="1">
    <citation type="submission" date="2021-02" db="EMBL/GenBank/DDBJ databases">
        <authorList>
            <person name="Bekaert M."/>
        </authorList>
    </citation>
    <scope>NUCLEOTIDE SEQUENCE</scope>
    <source>
        <strain evidence="1">IoA-00</strain>
    </source>
</reference>
<protein>
    <submittedName>
        <fullName evidence="1">(salmon louse) hypothetical protein</fullName>
    </submittedName>
</protein>
<keyword evidence="2" id="KW-1185">Reference proteome</keyword>
<gene>
    <name evidence="1" type="ORF">LSAA_11709</name>
</gene>
<organism evidence="1 2">
    <name type="scientific">Lepeophtheirus salmonis</name>
    <name type="common">Salmon louse</name>
    <name type="synonym">Caligus salmonis</name>
    <dbReference type="NCBI Taxonomy" id="72036"/>
    <lineage>
        <taxon>Eukaryota</taxon>
        <taxon>Metazoa</taxon>
        <taxon>Ecdysozoa</taxon>
        <taxon>Arthropoda</taxon>
        <taxon>Crustacea</taxon>
        <taxon>Multicrustacea</taxon>
        <taxon>Hexanauplia</taxon>
        <taxon>Copepoda</taxon>
        <taxon>Siphonostomatoida</taxon>
        <taxon>Caligidae</taxon>
        <taxon>Lepeophtheirus</taxon>
    </lineage>
</organism>
<proteinExistence type="predicted"/>
<evidence type="ECO:0000313" key="2">
    <source>
        <dbReference type="Proteomes" id="UP000675881"/>
    </source>
</evidence>
<accession>A0A7R8D5E6</accession>
<evidence type="ECO:0000313" key="1">
    <source>
        <dbReference type="EMBL" id="CAF2979372.1"/>
    </source>
</evidence>